<evidence type="ECO:0000313" key="2">
    <source>
        <dbReference type="Proteomes" id="UP000616499"/>
    </source>
</evidence>
<protein>
    <submittedName>
        <fullName evidence="1">Uncharacterized protein</fullName>
    </submittedName>
</protein>
<comment type="caution">
    <text evidence="1">The sequence shown here is derived from an EMBL/GenBank/DDBJ whole genome shotgun (WGS) entry which is preliminary data.</text>
</comment>
<dbReference type="Proteomes" id="UP000616499">
    <property type="component" value="Unassembled WGS sequence"/>
</dbReference>
<gene>
    <name evidence="1" type="ORF">GCM10009425_19520</name>
</gene>
<evidence type="ECO:0000313" key="1">
    <source>
        <dbReference type="EMBL" id="GGM08385.1"/>
    </source>
</evidence>
<name>A0ABQ2GRL3_9PSED</name>
<keyword evidence="2" id="KW-1185">Reference proteome</keyword>
<organism evidence="1 2">
    <name type="scientific">Pseudomonas asuensis</name>
    <dbReference type="NCBI Taxonomy" id="1825787"/>
    <lineage>
        <taxon>Bacteria</taxon>
        <taxon>Pseudomonadati</taxon>
        <taxon>Pseudomonadota</taxon>
        <taxon>Gammaproteobacteria</taxon>
        <taxon>Pseudomonadales</taxon>
        <taxon>Pseudomonadaceae</taxon>
        <taxon>Pseudomonas</taxon>
    </lineage>
</organism>
<proteinExistence type="predicted"/>
<dbReference type="EMBL" id="BMNW01000004">
    <property type="protein sequence ID" value="GGM08385.1"/>
    <property type="molecule type" value="Genomic_DNA"/>
</dbReference>
<reference evidence="2" key="1">
    <citation type="journal article" date="2019" name="Int. J. Syst. Evol. Microbiol.">
        <title>The Global Catalogue of Microorganisms (GCM) 10K type strain sequencing project: providing services to taxonomists for standard genome sequencing and annotation.</title>
        <authorList>
            <consortium name="The Broad Institute Genomics Platform"/>
            <consortium name="The Broad Institute Genome Sequencing Center for Infectious Disease"/>
            <person name="Wu L."/>
            <person name="Ma J."/>
        </authorList>
    </citation>
    <scope>NUCLEOTIDE SEQUENCE [LARGE SCALE GENOMIC DNA]</scope>
    <source>
        <strain evidence="2">JCM 13501</strain>
    </source>
</reference>
<sequence>MPITLLTNSASKSLSSLSLATARTMRAGQSLNEQDMRMKEYTLGQPAMQGVGYQQADRSVSQSIQAVIDTQRTRVTSQVQRINDQLWEVWPDGRRKLLNR</sequence>
<accession>A0ABQ2GRL3</accession>